<dbReference type="Proteomes" id="UP000625711">
    <property type="component" value="Unassembled WGS sequence"/>
</dbReference>
<gene>
    <name evidence="1" type="ORF">GWI33_001057</name>
</gene>
<sequence>QYAIGSDIIVAHPLTSGRWRLQVYLPPEREVWYELWGGTMFIPEKKNKYIVEIDIIETDWVSFIAQGTIVALVDDNIFNFYIASNCLNSSNCTANGELMKDGTRLSFKLNERNLTINDLPSNCEYSMGYVNYYRYIGSTGYKEHKNATNDKFCKNNNTSYTLMLNDLDEI</sequence>
<comment type="caution">
    <text evidence="1">The sequence shown here is derived from an EMBL/GenBank/DDBJ whole genome shotgun (WGS) entry which is preliminary data.</text>
</comment>
<keyword evidence="2" id="KW-1185">Reference proteome</keyword>
<protein>
    <submittedName>
        <fullName evidence="1">Uncharacterized protein</fullName>
    </submittedName>
</protein>
<dbReference type="InterPro" id="IPR013780">
    <property type="entry name" value="Glyco_hydro_b"/>
</dbReference>
<name>A0A834M167_RHYFE</name>
<accession>A0A834M167</accession>
<dbReference type="AlphaFoldDB" id="A0A834M167"/>
<dbReference type="Gene3D" id="2.60.40.1180">
    <property type="entry name" value="Golgi alpha-mannosidase II"/>
    <property type="match status" value="1"/>
</dbReference>
<dbReference type="EMBL" id="JAACXV010019222">
    <property type="protein sequence ID" value="KAF7263836.1"/>
    <property type="molecule type" value="Genomic_DNA"/>
</dbReference>
<organism evidence="1 2">
    <name type="scientific">Rhynchophorus ferrugineus</name>
    <name type="common">Red palm weevil</name>
    <name type="synonym">Curculio ferrugineus</name>
    <dbReference type="NCBI Taxonomy" id="354439"/>
    <lineage>
        <taxon>Eukaryota</taxon>
        <taxon>Metazoa</taxon>
        <taxon>Ecdysozoa</taxon>
        <taxon>Arthropoda</taxon>
        <taxon>Hexapoda</taxon>
        <taxon>Insecta</taxon>
        <taxon>Pterygota</taxon>
        <taxon>Neoptera</taxon>
        <taxon>Endopterygota</taxon>
        <taxon>Coleoptera</taxon>
        <taxon>Polyphaga</taxon>
        <taxon>Cucujiformia</taxon>
        <taxon>Curculionidae</taxon>
        <taxon>Dryophthorinae</taxon>
        <taxon>Rhynchophorus</taxon>
    </lineage>
</organism>
<feature type="non-terminal residue" evidence="1">
    <location>
        <position position="170"/>
    </location>
</feature>
<evidence type="ECO:0000313" key="2">
    <source>
        <dbReference type="Proteomes" id="UP000625711"/>
    </source>
</evidence>
<evidence type="ECO:0000313" key="1">
    <source>
        <dbReference type="EMBL" id="KAF7263836.1"/>
    </source>
</evidence>
<proteinExistence type="predicted"/>
<reference evidence="1" key="1">
    <citation type="submission" date="2020-08" db="EMBL/GenBank/DDBJ databases">
        <title>Genome sequencing and assembly of the red palm weevil Rhynchophorus ferrugineus.</title>
        <authorList>
            <person name="Dias G.B."/>
            <person name="Bergman C.M."/>
            <person name="Manee M."/>
        </authorList>
    </citation>
    <scope>NUCLEOTIDE SEQUENCE</scope>
    <source>
        <strain evidence="1">AA-2017</strain>
        <tissue evidence="1">Whole larva</tissue>
    </source>
</reference>